<organism evidence="1 2">
    <name type="scientific">Cotesia glomerata</name>
    <name type="common">Lepidopteran parasitic wasp</name>
    <name type="synonym">Apanteles glomeratus</name>
    <dbReference type="NCBI Taxonomy" id="32391"/>
    <lineage>
        <taxon>Eukaryota</taxon>
        <taxon>Metazoa</taxon>
        <taxon>Ecdysozoa</taxon>
        <taxon>Arthropoda</taxon>
        <taxon>Hexapoda</taxon>
        <taxon>Insecta</taxon>
        <taxon>Pterygota</taxon>
        <taxon>Neoptera</taxon>
        <taxon>Endopterygota</taxon>
        <taxon>Hymenoptera</taxon>
        <taxon>Apocrita</taxon>
        <taxon>Ichneumonoidea</taxon>
        <taxon>Braconidae</taxon>
        <taxon>Microgastrinae</taxon>
        <taxon>Cotesia</taxon>
    </lineage>
</organism>
<protein>
    <submittedName>
        <fullName evidence="1">Uncharacterized protein</fullName>
    </submittedName>
</protein>
<gene>
    <name evidence="1" type="ORF">KQX54_014179</name>
</gene>
<proteinExistence type="predicted"/>
<sequence length="132" mass="14014">MIDLSGEGESIGSESVPHPTYVQYVEGDGSTYNITNGQMTYPVYAVGEAGTMYTSSSSQYYTSANTPVTYTQVSGQGSNTTASQILSQGNGTYLIQQNIIDNDTPSHTLISTSASRTSPQTENAVSFSILPF</sequence>
<dbReference type="Proteomes" id="UP000826195">
    <property type="component" value="Unassembled WGS sequence"/>
</dbReference>
<dbReference type="AlphaFoldDB" id="A0AAV7IBX6"/>
<name>A0AAV7IBX6_COTGL</name>
<evidence type="ECO:0000313" key="1">
    <source>
        <dbReference type="EMBL" id="KAH0549790.1"/>
    </source>
</evidence>
<evidence type="ECO:0000313" key="2">
    <source>
        <dbReference type="Proteomes" id="UP000826195"/>
    </source>
</evidence>
<accession>A0AAV7IBX6</accession>
<keyword evidence="2" id="KW-1185">Reference proteome</keyword>
<reference evidence="1 2" key="1">
    <citation type="journal article" date="2021" name="J. Hered.">
        <title>A chromosome-level genome assembly of the parasitoid wasp, Cotesia glomerata (Hymenoptera: Braconidae).</title>
        <authorList>
            <person name="Pinto B.J."/>
            <person name="Weis J.J."/>
            <person name="Gamble T."/>
            <person name="Ode P.J."/>
            <person name="Paul R."/>
            <person name="Zaspel J.M."/>
        </authorList>
    </citation>
    <scope>NUCLEOTIDE SEQUENCE [LARGE SCALE GENOMIC DNA]</scope>
    <source>
        <strain evidence="1">CgM1</strain>
    </source>
</reference>
<dbReference type="EMBL" id="JAHXZJ010001864">
    <property type="protein sequence ID" value="KAH0549790.1"/>
    <property type="molecule type" value="Genomic_DNA"/>
</dbReference>
<comment type="caution">
    <text evidence="1">The sequence shown here is derived from an EMBL/GenBank/DDBJ whole genome shotgun (WGS) entry which is preliminary data.</text>
</comment>